<evidence type="ECO:0000256" key="13">
    <source>
        <dbReference type="PROSITE-ProRule" id="PRU00169"/>
    </source>
</evidence>
<keyword evidence="5" id="KW-0808">Transferase</keyword>
<evidence type="ECO:0000259" key="16">
    <source>
        <dbReference type="PROSITE" id="PS50112"/>
    </source>
</evidence>
<dbReference type="Gene3D" id="1.10.287.130">
    <property type="match status" value="1"/>
</dbReference>
<comment type="catalytic activity">
    <reaction evidence="1">
        <text>ATP + protein L-histidine = ADP + protein N-phospho-L-histidine.</text>
        <dbReference type="EC" id="2.7.13.3"/>
    </reaction>
</comment>
<evidence type="ECO:0000313" key="18">
    <source>
        <dbReference type="EMBL" id="OXM16919.1"/>
    </source>
</evidence>
<dbReference type="SMART" id="SM00091">
    <property type="entry name" value="PAS"/>
    <property type="match status" value="4"/>
</dbReference>
<keyword evidence="7 18" id="KW-0418">Kinase</keyword>
<dbReference type="CDD" id="cd00130">
    <property type="entry name" value="PAS"/>
    <property type="match status" value="3"/>
</dbReference>
<organism evidence="18 19">
    <name type="scientific">Paenibacillus herberti</name>
    <dbReference type="NCBI Taxonomy" id="1619309"/>
    <lineage>
        <taxon>Bacteria</taxon>
        <taxon>Bacillati</taxon>
        <taxon>Bacillota</taxon>
        <taxon>Bacilli</taxon>
        <taxon>Bacillales</taxon>
        <taxon>Paenibacillaceae</taxon>
        <taxon>Paenibacillus</taxon>
    </lineage>
</organism>
<dbReference type="CDD" id="cd17546">
    <property type="entry name" value="REC_hyHK_CKI1_RcsC-like"/>
    <property type="match status" value="1"/>
</dbReference>
<dbReference type="PANTHER" id="PTHR43047">
    <property type="entry name" value="TWO-COMPONENT HISTIDINE PROTEIN KINASE"/>
    <property type="match status" value="1"/>
</dbReference>
<evidence type="ECO:0000256" key="2">
    <source>
        <dbReference type="ARBA" id="ARBA00006402"/>
    </source>
</evidence>
<evidence type="ECO:0000256" key="4">
    <source>
        <dbReference type="ARBA" id="ARBA00022553"/>
    </source>
</evidence>
<feature type="domain" description="PAS" evidence="16">
    <location>
        <begin position="505"/>
        <end position="580"/>
    </location>
</feature>
<feature type="domain" description="Histidine kinase" evidence="14">
    <location>
        <begin position="649"/>
        <end position="870"/>
    </location>
</feature>
<keyword evidence="4 13" id="KW-0597">Phosphoprotein</keyword>
<proteinExistence type="inferred from homology"/>
<feature type="domain" description="PAC" evidence="17">
    <location>
        <begin position="201"/>
        <end position="256"/>
    </location>
</feature>
<dbReference type="InterPro" id="IPR035965">
    <property type="entry name" value="PAS-like_dom_sf"/>
</dbReference>
<dbReference type="InterPro" id="IPR036890">
    <property type="entry name" value="HATPase_C_sf"/>
</dbReference>
<dbReference type="InterPro" id="IPR003594">
    <property type="entry name" value="HATPase_dom"/>
</dbReference>
<dbReference type="CDD" id="cd16922">
    <property type="entry name" value="HATPase_EvgS-ArcB-TorS-like"/>
    <property type="match status" value="1"/>
</dbReference>
<accession>A0A229P4Y7</accession>
<dbReference type="Gene3D" id="3.30.450.20">
    <property type="entry name" value="PAS domain"/>
    <property type="match status" value="5"/>
</dbReference>
<dbReference type="InterPro" id="IPR003661">
    <property type="entry name" value="HisK_dim/P_dom"/>
</dbReference>
<dbReference type="FunFam" id="3.30.565.10:FF:000010">
    <property type="entry name" value="Sensor histidine kinase RcsC"/>
    <property type="match status" value="1"/>
</dbReference>
<evidence type="ECO:0000256" key="10">
    <source>
        <dbReference type="ARBA" id="ARBA00064003"/>
    </source>
</evidence>
<dbReference type="PROSITE" id="PS50112">
    <property type="entry name" value="PAS"/>
    <property type="match status" value="3"/>
</dbReference>
<dbReference type="SMART" id="SM00388">
    <property type="entry name" value="HisKA"/>
    <property type="match status" value="1"/>
</dbReference>
<dbReference type="SUPFAM" id="SSF47384">
    <property type="entry name" value="Homodimeric domain of signal transducing histidine kinase"/>
    <property type="match status" value="1"/>
</dbReference>
<dbReference type="PROSITE" id="PS50113">
    <property type="entry name" value="PAC"/>
    <property type="match status" value="4"/>
</dbReference>
<dbReference type="GO" id="GO:0005886">
    <property type="term" value="C:plasma membrane"/>
    <property type="evidence" value="ECO:0007669"/>
    <property type="project" value="TreeGrafter"/>
</dbReference>
<dbReference type="InterPro" id="IPR004358">
    <property type="entry name" value="Sig_transdc_His_kin-like_C"/>
</dbReference>
<dbReference type="NCBIfam" id="TIGR00229">
    <property type="entry name" value="sensory_box"/>
    <property type="match status" value="3"/>
</dbReference>
<keyword evidence="8" id="KW-0067">ATP-binding</keyword>
<keyword evidence="9" id="KW-0902">Two-component regulatory system</keyword>
<feature type="domain" description="PAC" evidence="17">
    <location>
        <begin position="584"/>
        <end position="635"/>
    </location>
</feature>
<dbReference type="GO" id="GO:0009927">
    <property type="term" value="F:histidine phosphotransfer kinase activity"/>
    <property type="evidence" value="ECO:0007669"/>
    <property type="project" value="TreeGrafter"/>
</dbReference>
<evidence type="ECO:0000256" key="12">
    <source>
        <dbReference type="ARBA" id="ARBA00074306"/>
    </source>
</evidence>
<dbReference type="Pfam" id="PF00989">
    <property type="entry name" value="PAS"/>
    <property type="match status" value="2"/>
</dbReference>
<dbReference type="GO" id="GO:0000155">
    <property type="term" value="F:phosphorelay sensor kinase activity"/>
    <property type="evidence" value="ECO:0007669"/>
    <property type="project" value="InterPro"/>
</dbReference>
<evidence type="ECO:0000313" key="19">
    <source>
        <dbReference type="Proteomes" id="UP000215145"/>
    </source>
</evidence>
<dbReference type="InterPro" id="IPR000700">
    <property type="entry name" value="PAS-assoc_C"/>
</dbReference>
<evidence type="ECO:0000256" key="11">
    <source>
        <dbReference type="ARBA" id="ARBA00068150"/>
    </source>
</evidence>
<evidence type="ECO:0000256" key="9">
    <source>
        <dbReference type="ARBA" id="ARBA00023012"/>
    </source>
</evidence>
<feature type="domain" description="PAS" evidence="16">
    <location>
        <begin position="381"/>
        <end position="427"/>
    </location>
</feature>
<dbReference type="FunFam" id="1.10.287.130:FF:000002">
    <property type="entry name" value="Two-component osmosensing histidine kinase"/>
    <property type="match status" value="1"/>
</dbReference>
<comment type="subunit">
    <text evidence="10">At low DSF concentrations, interacts with RpfF.</text>
</comment>
<dbReference type="Pfam" id="PF00072">
    <property type="entry name" value="Response_reg"/>
    <property type="match status" value="1"/>
</dbReference>
<comment type="similarity">
    <text evidence="2">In the N-terminal section; belongs to the phytochrome family.</text>
</comment>
<evidence type="ECO:0000259" key="17">
    <source>
        <dbReference type="PROSITE" id="PS50113"/>
    </source>
</evidence>
<dbReference type="OrthoDB" id="9815750at2"/>
<dbReference type="GO" id="GO:0006355">
    <property type="term" value="P:regulation of DNA-templated transcription"/>
    <property type="evidence" value="ECO:0007669"/>
    <property type="project" value="InterPro"/>
</dbReference>
<evidence type="ECO:0000256" key="5">
    <source>
        <dbReference type="ARBA" id="ARBA00022679"/>
    </source>
</evidence>
<protein>
    <recommendedName>
        <fullName evidence="12">Circadian input-output histidine kinase CikA</fullName>
        <ecNumber evidence="3">2.7.13.3</ecNumber>
    </recommendedName>
    <alternativeName>
        <fullName evidence="11">Sensory/regulatory protein RpfC</fullName>
    </alternativeName>
</protein>
<dbReference type="Pfam" id="PF00512">
    <property type="entry name" value="HisKA"/>
    <property type="match status" value="1"/>
</dbReference>
<dbReference type="InterPro" id="IPR001610">
    <property type="entry name" value="PAC"/>
</dbReference>
<dbReference type="SMART" id="SM00387">
    <property type="entry name" value="HATPase_c"/>
    <property type="match status" value="1"/>
</dbReference>
<keyword evidence="19" id="KW-1185">Reference proteome</keyword>
<feature type="domain" description="PAC" evidence="17">
    <location>
        <begin position="328"/>
        <end position="380"/>
    </location>
</feature>
<dbReference type="AlphaFoldDB" id="A0A229P4Y7"/>
<dbReference type="SMART" id="SM00448">
    <property type="entry name" value="REC"/>
    <property type="match status" value="1"/>
</dbReference>
<evidence type="ECO:0000256" key="7">
    <source>
        <dbReference type="ARBA" id="ARBA00022777"/>
    </source>
</evidence>
<evidence type="ECO:0000259" key="14">
    <source>
        <dbReference type="PROSITE" id="PS50109"/>
    </source>
</evidence>
<dbReference type="InterPro" id="IPR036097">
    <property type="entry name" value="HisK_dim/P_sf"/>
</dbReference>
<dbReference type="InterPro" id="IPR013767">
    <property type="entry name" value="PAS_fold"/>
</dbReference>
<dbReference type="Pfam" id="PF08447">
    <property type="entry name" value="PAS_3"/>
    <property type="match status" value="1"/>
</dbReference>
<feature type="domain" description="PAC" evidence="17">
    <location>
        <begin position="453"/>
        <end position="504"/>
    </location>
</feature>
<evidence type="ECO:0000259" key="15">
    <source>
        <dbReference type="PROSITE" id="PS50110"/>
    </source>
</evidence>
<dbReference type="InterPro" id="IPR001789">
    <property type="entry name" value="Sig_transdc_resp-reg_receiver"/>
</dbReference>
<dbReference type="InterPro" id="IPR013655">
    <property type="entry name" value="PAS_fold_3"/>
</dbReference>
<dbReference type="SUPFAM" id="SSF52172">
    <property type="entry name" value="CheY-like"/>
    <property type="match status" value="1"/>
</dbReference>
<dbReference type="CDD" id="cd00082">
    <property type="entry name" value="HisKA"/>
    <property type="match status" value="1"/>
</dbReference>
<dbReference type="Proteomes" id="UP000215145">
    <property type="component" value="Unassembled WGS sequence"/>
</dbReference>
<feature type="modified residue" description="4-aspartylphosphate" evidence="13">
    <location>
        <position position="950"/>
    </location>
</feature>
<gene>
    <name evidence="18" type="ORF">CGZ75_09810</name>
</gene>
<dbReference type="SMART" id="SM00086">
    <property type="entry name" value="PAC"/>
    <property type="match status" value="4"/>
</dbReference>
<dbReference type="InterPro" id="IPR000014">
    <property type="entry name" value="PAS"/>
</dbReference>
<dbReference type="PROSITE" id="PS50110">
    <property type="entry name" value="RESPONSE_REGULATORY"/>
    <property type="match status" value="1"/>
</dbReference>
<dbReference type="Gene3D" id="3.40.50.2300">
    <property type="match status" value="1"/>
</dbReference>
<dbReference type="PRINTS" id="PR00344">
    <property type="entry name" value="BCTRLSENSOR"/>
</dbReference>
<dbReference type="Pfam" id="PF13426">
    <property type="entry name" value="PAS_9"/>
    <property type="match status" value="1"/>
</dbReference>
<evidence type="ECO:0000256" key="8">
    <source>
        <dbReference type="ARBA" id="ARBA00022840"/>
    </source>
</evidence>
<dbReference type="GO" id="GO:0005524">
    <property type="term" value="F:ATP binding"/>
    <property type="evidence" value="ECO:0007669"/>
    <property type="project" value="UniProtKB-KW"/>
</dbReference>
<keyword evidence="6" id="KW-0547">Nucleotide-binding</keyword>
<dbReference type="InterPro" id="IPR011006">
    <property type="entry name" value="CheY-like_superfamily"/>
</dbReference>
<dbReference type="PROSITE" id="PS50109">
    <property type="entry name" value="HIS_KIN"/>
    <property type="match status" value="1"/>
</dbReference>
<dbReference type="PANTHER" id="PTHR43047:SF72">
    <property type="entry name" value="OSMOSENSING HISTIDINE PROTEIN KINASE SLN1"/>
    <property type="match status" value="1"/>
</dbReference>
<feature type="domain" description="Response regulatory" evidence="15">
    <location>
        <begin position="901"/>
        <end position="1018"/>
    </location>
</feature>
<dbReference type="Pfam" id="PF02518">
    <property type="entry name" value="HATPase_c"/>
    <property type="match status" value="1"/>
</dbReference>
<evidence type="ECO:0000256" key="6">
    <source>
        <dbReference type="ARBA" id="ARBA00022741"/>
    </source>
</evidence>
<feature type="domain" description="PAS" evidence="16">
    <location>
        <begin position="136"/>
        <end position="197"/>
    </location>
</feature>
<dbReference type="EMBL" id="NMUQ01000001">
    <property type="protein sequence ID" value="OXM16919.1"/>
    <property type="molecule type" value="Genomic_DNA"/>
</dbReference>
<dbReference type="SUPFAM" id="SSF55874">
    <property type="entry name" value="ATPase domain of HSP90 chaperone/DNA topoisomerase II/histidine kinase"/>
    <property type="match status" value="1"/>
</dbReference>
<sequence>MTRRRPRPMTSPAINTELASMAFDQSPFGIAFANPQNGTWLGMNAAFGVMLGDSDDPLALQLPLEQVITEPSESLDQLVELLQAQATLHRRIGLKHAEGFILQLRVSLALVVTAGEQAIMITAVETGKIVLDPSSEENLNELIINNTRDLISYSTPEGTILYIAPSITEILGYDTSEMLGRNRRFFYHVEEANQMAQSRMFDPENSFVRRVRHKDGRFIWMETYFKVLTLSDGQQRVLTFARDVTALKKYEEMLASVHRIAKIGAWEWDIASNIITFSEDARRMYGYMLPSTSPACDELIDSLQLEPVVSEGMKQFLRLGAQNKPDHKFWEYSTRLPDGTNKFFEIQCESKLNHYGEIYQYIGIVHDVTEQRVLQQKLQDREQRYKSLFEHSPQAVYSMNLQGEILTANAKIESLTGYSVKELTGMNWSSLVAAQFADKSLLHFGLACQGVPQSYDLKLRHRSGYEIEVNTANIPIIVEQEVVGVYGISMDITDHMRYLEQIEKLSYQYTLILNSVSEGIMGLDAKGRSTFINPAAASMLGLSPTESIGGSYLNYIDQTRSDGTPYRLEESPINQALRDGRSYSNKEAVLWRKDGSSFLAEFHVTPISDRGMHQGAVIVFQDITDEKEIIRAKESAEEADRAKSEFLAVMSHELRTPMNGIIGMADLLGDTELDEEQVSYADTIIQCSQSLLRLLNEILDLSKIEAGKMILDKESFSLSSLASDVLELFGIAASQKGLNLELQLDEHLPTMVVGDAGRIRQVLVNLVGNAVKFTEQGSVILHIKQLAREDSSCMLELSVRDTGIGISLDKQDQLFQSFSQLHPALNRKYGGTGLGLAISRKLVELMDGSISVDSAPDQGSTFSIMLNLPYEAASAPPPPSREVNFVPEAVQNLSARFSGLHALVVDDNQVNRMLLATLLGKMGCGVDQASNGLEAVEQLDKKRYDIVFMDLQMPVMDGLQASRAIHARIPVERQPVIVAVTAFVRQADRDKCAAAGMEDFISKPVFASEVTRVLGNLVSGAYDTASDN</sequence>
<comment type="caution">
    <text evidence="18">The sequence shown here is derived from an EMBL/GenBank/DDBJ whole genome shotgun (WGS) entry which is preliminary data.</text>
</comment>
<evidence type="ECO:0000256" key="1">
    <source>
        <dbReference type="ARBA" id="ARBA00000085"/>
    </source>
</evidence>
<dbReference type="Gene3D" id="3.30.565.10">
    <property type="entry name" value="Histidine kinase-like ATPase, C-terminal domain"/>
    <property type="match status" value="1"/>
</dbReference>
<dbReference type="SUPFAM" id="SSF55785">
    <property type="entry name" value="PYP-like sensor domain (PAS domain)"/>
    <property type="match status" value="4"/>
</dbReference>
<reference evidence="18 19" key="1">
    <citation type="submission" date="2017-07" db="EMBL/GenBank/DDBJ databases">
        <title>Paenibacillus herberti R33 genome sequencing and assembly.</title>
        <authorList>
            <person name="Su W."/>
        </authorList>
    </citation>
    <scope>NUCLEOTIDE SEQUENCE [LARGE SCALE GENOMIC DNA]</scope>
    <source>
        <strain evidence="18 19">R33</strain>
    </source>
</reference>
<dbReference type="InterPro" id="IPR005467">
    <property type="entry name" value="His_kinase_dom"/>
</dbReference>
<dbReference type="EC" id="2.7.13.3" evidence="3"/>
<name>A0A229P4Y7_9BACL</name>
<evidence type="ECO:0000256" key="3">
    <source>
        <dbReference type="ARBA" id="ARBA00012438"/>
    </source>
</evidence>